<dbReference type="Proteomes" id="UP000050874">
    <property type="component" value="Unassembled WGS sequence"/>
</dbReference>
<comment type="caution">
    <text evidence="2">The sequence shown here is derived from an EMBL/GenBank/DDBJ whole genome shotgun (WGS) entry which is preliminary data.</text>
</comment>
<protein>
    <recommendedName>
        <fullName evidence="4">GspL cytoplasmic actin-ATPase-like domain-containing protein</fullName>
    </recommendedName>
</protein>
<proteinExistence type="predicted"/>
<keyword evidence="1" id="KW-1133">Transmembrane helix</keyword>
<sequence length="386" mass="43507">MINSILHFTDLSLKSVDVHSYQSDMSHTVVSMELPDIQKHLVNTSNIFLMLPSQLFGFLSYQNDQHYKGEVLQANVFAQIEDQLISDVSSLQFFYSAELKLASWIDSEIYHSVISFFDDVDAEITILPEHFLLQSNGTSIFIQDNYFIAAFRDHAGFGGSLATLTNYIDTFDPGANFTLLGEHPIDGDLPFDVTQMQSCSLHDLHAQLLEHENLASLNMFRRRLSINHLKLMLKLTTLESRLIGAALIIIFLAPLAINSLLSFFLSSYQDSTMEVFRQLNPSFTRLVDPKAQIDDLTRDIPLQITASSQDLNVLNYIESLADESIRKIQVDLRNNTVKATVENLSPYKLGLIQAAINQRNLTMNSNNLVESADGLYGLITIQYNAE</sequence>
<evidence type="ECO:0000313" key="2">
    <source>
        <dbReference type="EMBL" id="KRO40432.1"/>
    </source>
</evidence>
<accession>A0A0R2PTQ2</accession>
<name>A0A0R2PTQ2_9GAMM</name>
<evidence type="ECO:0000256" key="1">
    <source>
        <dbReference type="SAM" id="Phobius"/>
    </source>
</evidence>
<organism evidence="2 3">
    <name type="scientific">SAR86 cluster bacterium BACL1 MAG-120920-bin57</name>
    <dbReference type="NCBI Taxonomy" id="1655571"/>
    <lineage>
        <taxon>Bacteria</taxon>
        <taxon>Pseudomonadati</taxon>
        <taxon>Pseudomonadota</taxon>
        <taxon>Gammaproteobacteria</taxon>
        <taxon>SAR86 cluster</taxon>
    </lineage>
</organism>
<reference evidence="3" key="1">
    <citation type="submission" date="2015-10" db="EMBL/GenBank/DDBJ databases">
        <title>Metagenome-Assembled Genomes uncover a global brackish microbiome.</title>
        <authorList>
            <person name="Hugerth L.W."/>
            <person name="Larsson J."/>
            <person name="Alneberg J."/>
            <person name="Lindh M.V."/>
            <person name="Legrand C."/>
            <person name="Pinhassi J."/>
            <person name="Andersson A."/>
        </authorList>
    </citation>
    <scope>NUCLEOTIDE SEQUENCE [LARGE SCALE GENOMIC DNA]</scope>
</reference>
<keyword evidence="1" id="KW-0812">Transmembrane</keyword>
<dbReference type="AlphaFoldDB" id="A0A0R2PTQ2"/>
<feature type="transmembrane region" description="Helical" evidence="1">
    <location>
        <begin position="242"/>
        <end position="265"/>
    </location>
</feature>
<keyword evidence="1" id="KW-0472">Membrane</keyword>
<evidence type="ECO:0000313" key="3">
    <source>
        <dbReference type="Proteomes" id="UP000050874"/>
    </source>
</evidence>
<evidence type="ECO:0008006" key="4">
    <source>
        <dbReference type="Google" id="ProtNLM"/>
    </source>
</evidence>
<gene>
    <name evidence="2" type="ORF">ABR63_00735</name>
</gene>
<dbReference type="EMBL" id="LIAV01000115">
    <property type="protein sequence ID" value="KRO40432.1"/>
    <property type="molecule type" value="Genomic_DNA"/>
</dbReference>